<evidence type="ECO:0000313" key="4">
    <source>
        <dbReference type="EMBL" id="OGH74287.1"/>
    </source>
</evidence>
<dbReference type="STRING" id="1798692.A3G00_02420"/>
<feature type="domain" description="Glycosyltransferase 2-like" evidence="3">
    <location>
        <begin position="20"/>
        <end position="157"/>
    </location>
</feature>
<evidence type="ECO:0000259" key="3">
    <source>
        <dbReference type="Pfam" id="PF00535"/>
    </source>
</evidence>
<evidence type="ECO:0000313" key="5">
    <source>
        <dbReference type="Proteomes" id="UP000178347"/>
    </source>
</evidence>
<sequence>MDWKLFEVMPHEVLKENLISVIVPVYNCEDYLANCVESLIAQNYKNFEIILINDGSTDRSGTICHYYASRDSGIKVIDKKNYGPAAARNDGIALSKGEFIFFIDADDLVEPNAINLLIDSYRQNNAEIVIGDFYKFDDVSRTDSGHGHFLSDSLLMTKPDIVDYARSYLKKPNRFPLFAYSWGRLFKSAIIKNNNILFNVDLRTFEDVAFNFDYLNYVDKIFFLKSAIYGHRIYHHFASATMAIGDDFYGMFGYKKALEAIRNFLKNHDPTINPQKEIGHADIYLTIIQIVRICGQINQANKKKIYNFIRAIIGDMNFRNNLRFYSPSTGDSKILPVLMKLKLVWPIIMVCKYKADRRYKKTTKKSYEFRR</sequence>
<dbReference type="GO" id="GO:0016757">
    <property type="term" value="F:glycosyltransferase activity"/>
    <property type="evidence" value="ECO:0007669"/>
    <property type="project" value="UniProtKB-KW"/>
</dbReference>
<dbReference type="SUPFAM" id="SSF53448">
    <property type="entry name" value="Nucleotide-diphospho-sugar transferases"/>
    <property type="match status" value="1"/>
</dbReference>
<proteinExistence type="predicted"/>
<gene>
    <name evidence="4" type="ORF">A3G00_02420</name>
</gene>
<name>A0A1F6MRN1_9BACT</name>
<organism evidence="4 5">
    <name type="scientific">Candidatus Magasanikbacteria bacterium RIFCSPLOWO2_12_FULL_43_12</name>
    <dbReference type="NCBI Taxonomy" id="1798692"/>
    <lineage>
        <taxon>Bacteria</taxon>
        <taxon>Candidatus Magasanikiibacteriota</taxon>
    </lineage>
</organism>
<dbReference type="CDD" id="cd00761">
    <property type="entry name" value="Glyco_tranf_GTA_type"/>
    <property type="match status" value="1"/>
</dbReference>
<dbReference type="Proteomes" id="UP000178347">
    <property type="component" value="Unassembled WGS sequence"/>
</dbReference>
<keyword evidence="2" id="KW-0808">Transferase</keyword>
<dbReference type="Gene3D" id="3.90.550.10">
    <property type="entry name" value="Spore Coat Polysaccharide Biosynthesis Protein SpsA, Chain A"/>
    <property type="match status" value="1"/>
</dbReference>
<reference evidence="4 5" key="1">
    <citation type="journal article" date="2016" name="Nat. Commun.">
        <title>Thousands of microbial genomes shed light on interconnected biogeochemical processes in an aquifer system.</title>
        <authorList>
            <person name="Anantharaman K."/>
            <person name="Brown C.T."/>
            <person name="Hug L.A."/>
            <person name="Sharon I."/>
            <person name="Castelle C.J."/>
            <person name="Probst A.J."/>
            <person name="Thomas B.C."/>
            <person name="Singh A."/>
            <person name="Wilkins M.J."/>
            <person name="Karaoz U."/>
            <person name="Brodie E.L."/>
            <person name="Williams K.H."/>
            <person name="Hubbard S.S."/>
            <person name="Banfield J.F."/>
        </authorList>
    </citation>
    <scope>NUCLEOTIDE SEQUENCE [LARGE SCALE GENOMIC DNA]</scope>
</reference>
<keyword evidence="1" id="KW-0328">Glycosyltransferase</keyword>
<evidence type="ECO:0000256" key="1">
    <source>
        <dbReference type="ARBA" id="ARBA00022676"/>
    </source>
</evidence>
<dbReference type="EMBL" id="MFQN01000019">
    <property type="protein sequence ID" value="OGH74287.1"/>
    <property type="molecule type" value="Genomic_DNA"/>
</dbReference>
<dbReference type="PANTHER" id="PTHR22916:SF51">
    <property type="entry name" value="GLYCOSYLTRANSFERASE EPSH-RELATED"/>
    <property type="match status" value="1"/>
</dbReference>
<protein>
    <recommendedName>
        <fullName evidence="3">Glycosyltransferase 2-like domain-containing protein</fullName>
    </recommendedName>
</protein>
<accession>A0A1F6MRN1</accession>
<dbReference type="Pfam" id="PF00535">
    <property type="entry name" value="Glycos_transf_2"/>
    <property type="match status" value="1"/>
</dbReference>
<comment type="caution">
    <text evidence="4">The sequence shown here is derived from an EMBL/GenBank/DDBJ whole genome shotgun (WGS) entry which is preliminary data.</text>
</comment>
<dbReference type="AlphaFoldDB" id="A0A1F6MRN1"/>
<dbReference type="InterPro" id="IPR029044">
    <property type="entry name" value="Nucleotide-diphossugar_trans"/>
</dbReference>
<dbReference type="PANTHER" id="PTHR22916">
    <property type="entry name" value="GLYCOSYLTRANSFERASE"/>
    <property type="match status" value="1"/>
</dbReference>
<dbReference type="InterPro" id="IPR001173">
    <property type="entry name" value="Glyco_trans_2-like"/>
</dbReference>
<evidence type="ECO:0000256" key="2">
    <source>
        <dbReference type="ARBA" id="ARBA00022679"/>
    </source>
</evidence>